<comment type="caution">
    <text evidence="2">The sequence shown here is derived from an EMBL/GenBank/DDBJ whole genome shotgun (WGS) entry which is preliminary data.</text>
</comment>
<keyword evidence="3" id="KW-1185">Reference proteome</keyword>
<dbReference type="Proteomes" id="UP000794436">
    <property type="component" value="Unassembled WGS sequence"/>
</dbReference>
<evidence type="ECO:0000313" key="2">
    <source>
        <dbReference type="EMBL" id="TMW61994.1"/>
    </source>
</evidence>
<sequence>MSHPKMNHVALERVRQAESHTVNRRVTNTLRAICCPCVSAAQVASSLGYSFYVVLLEFSVLYLTGLAFSAAALSVANESGFNLGFIISGLLNKTALYCIGPLTSALVIPVAWSVDAFEADENALDNTRVINKWTFILLGFNAACDFVFMLISFFMRRKFRQRIGVEQADCSESCGEQCCVWISLSAATASAEQFGEASPSCFGFGPLDVIPAYEDYEQSVPQAVIVSAY</sequence>
<evidence type="ECO:0000313" key="3">
    <source>
        <dbReference type="Proteomes" id="UP000794436"/>
    </source>
</evidence>
<reference evidence="2" key="1">
    <citation type="submission" date="2019-03" db="EMBL/GenBank/DDBJ databases">
        <title>Long read genome sequence of the mycoparasitic Pythium oligandrum ATCC 38472 isolated from sugarbeet rhizosphere.</title>
        <authorList>
            <person name="Gaulin E."/>
        </authorList>
    </citation>
    <scope>NUCLEOTIDE SEQUENCE</scope>
    <source>
        <strain evidence="2">ATCC 38472_TT</strain>
    </source>
</reference>
<keyword evidence="1" id="KW-0812">Transmembrane</keyword>
<feature type="transmembrane region" description="Helical" evidence="1">
    <location>
        <begin position="94"/>
        <end position="113"/>
    </location>
</feature>
<organism evidence="2 3">
    <name type="scientific">Pythium oligandrum</name>
    <name type="common">Mycoparasitic fungus</name>
    <dbReference type="NCBI Taxonomy" id="41045"/>
    <lineage>
        <taxon>Eukaryota</taxon>
        <taxon>Sar</taxon>
        <taxon>Stramenopiles</taxon>
        <taxon>Oomycota</taxon>
        <taxon>Peronosporomycetes</taxon>
        <taxon>Pythiales</taxon>
        <taxon>Pythiaceae</taxon>
        <taxon>Pythium</taxon>
    </lineage>
</organism>
<accession>A0A8K1FIE5</accession>
<feature type="transmembrane region" description="Helical" evidence="1">
    <location>
        <begin position="133"/>
        <end position="154"/>
    </location>
</feature>
<feature type="transmembrane region" description="Helical" evidence="1">
    <location>
        <begin position="49"/>
        <end position="73"/>
    </location>
</feature>
<name>A0A8K1FIE5_PYTOL</name>
<evidence type="ECO:0000256" key="1">
    <source>
        <dbReference type="SAM" id="Phobius"/>
    </source>
</evidence>
<proteinExistence type="predicted"/>
<dbReference type="AlphaFoldDB" id="A0A8K1FIE5"/>
<keyword evidence="1" id="KW-1133">Transmembrane helix</keyword>
<keyword evidence="1" id="KW-0472">Membrane</keyword>
<dbReference type="EMBL" id="SPLM01000074">
    <property type="protein sequence ID" value="TMW61994.1"/>
    <property type="molecule type" value="Genomic_DNA"/>
</dbReference>
<protein>
    <submittedName>
        <fullName evidence="2">Uncharacterized protein</fullName>
    </submittedName>
</protein>
<gene>
    <name evidence="2" type="ORF">Poli38472_009487</name>
</gene>